<dbReference type="RefSeq" id="WP_145084362.1">
    <property type="nucleotide sequence ID" value="NZ_JBCFAR010000003.1"/>
</dbReference>
<proteinExistence type="predicted"/>
<dbReference type="Gene3D" id="3.40.50.12500">
    <property type="match status" value="1"/>
</dbReference>
<dbReference type="OrthoDB" id="1676875at2"/>
<sequence>MSWQGILQTTGDIYKTHAVPATYTAGHPIGIIAVDLVYPKLPGNVANATTYDFPVLYKKVSFDIELLFAGAPEIEAQIVAAAKELEAEGVRAIIGACGYFAHFQNQVSESVNVPVFLSSLCQIPIIKLGLKSSQKIAVFAASKENLTDELLKKVGADINDCLIQDIGNLESFAPIRWGKTKLDNDRLTKDLAEVAKKLISERSDIGAILLECSDLPPYASDIQRATGLPVFDFITLINWVEQAVVQKRYFGYF</sequence>
<dbReference type="EMBL" id="VLKH01000007">
    <property type="protein sequence ID" value="TWH79072.1"/>
    <property type="molecule type" value="Genomic_DNA"/>
</dbReference>
<dbReference type="AlphaFoldDB" id="A0A562J796"/>
<dbReference type="SUPFAM" id="SSF52255">
    <property type="entry name" value="N5-CAIR mutase (phosphoribosylaminoimidazole carboxylase, PurE)"/>
    <property type="match status" value="1"/>
</dbReference>
<organism evidence="1 2">
    <name type="scientific">Sedimentibacter saalensis</name>
    <dbReference type="NCBI Taxonomy" id="130788"/>
    <lineage>
        <taxon>Bacteria</taxon>
        <taxon>Bacillati</taxon>
        <taxon>Bacillota</taxon>
        <taxon>Tissierellia</taxon>
        <taxon>Sedimentibacter</taxon>
    </lineage>
</organism>
<gene>
    <name evidence="1" type="ORF">LY60_02600</name>
</gene>
<evidence type="ECO:0008006" key="3">
    <source>
        <dbReference type="Google" id="ProtNLM"/>
    </source>
</evidence>
<name>A0A562J796_9FIRM</name>
<evidence type="ECO:0000313" key="1">
    <source>
        <dbReference type="EMBL" id="TWH79072.1"/>
    </source>
</evidence>
<protein>
    <recommendedName>
        <fullName evidence="3">Aspartate/glutamate racemase family protein</fullName>
    </recommendedName>
</protein>
<evidence type="ECO:0000313" key="2">
    <source>
        <dbReference type="Proteomes" id="UP000315343"/>
    </source>
</evidence>
<dbReference type="Proteomes" id="UP000315343">
    <property type="component" value="Unassembled WGS sequence"/>
</dbReference>
<comment type="caution">
    <text evidence="1">The sequence shown here is derived from an EMBL/GenBank/DDBJ whole genome shotgun (WGS) entry which is preliminary data.</text>
</comment>
<dbReference type="InterPro" id="IPR053714">
    <property type="entry name" value="Iso_Racemase_Enz_sf"/>
</dbReference>
<reference evidence="1 2" key="1">
    <citation type="submission" date="2019-07" db="EMBL/GenBank/DDBJ databases">
        <title>Genomic Encyclopedia of Type Strains, Phase I: the one thousand microbial genomes (KMG-I) project.</title>
        <authorList>
            <person name="Kyrpides N."/>
        </authorList>
    </citation>
    <scope>NUCLEOTIDE SEQUENCE [LARGE SCALE GENOMIC DNA]</scope>
    <source>
        <strain evidence="1 2">DSM 13558</strain>
    </source>
</reference>
<accession>A0A562J796</accession>
<dbReference type="NCBIfam" id="NF005679">
    <property type="entry name" value="PRK07475.1"/>
    <property type="match status" value="1"/>
</dbReference>
<keyword evidence="2" id="KW-1185">Reference proteome</keyword>